<proteinExistence type="inferred from homology"/>
<evidence type="ECO:0000256" key="2">
    <source>
        <dbReference type="SAM" id="SignalP"/>
    </source>
</evidence>
<sequence length="358" mass="38758">MKAMSVLLLSAVFALSACEKAPATDAPAEQVQPAKIVQAQSAHLNAMRSFPGVTEATQHSELAFRVGGQLESLPAKPGMKFEAGDVLAQLDKAVYANNLADRQAKYDLAKSQYDKISSLLAKNYTSDSAVEEAEANVRATKAALADARDNLKYTTLKAPFNGVIAHVGVENHQTVAANQVILELQSVDTLDVRYSVPESLLGRIKPTVDPKDICAQVSFNAYPDHSYRACFKEYETKPDPVTRSYTVVHTMARNQDFPALPGMAVTVSLDLTQLLAGENITGVLVPIEAVFEVAGQAYVWRVDSNQQVHRVAVDVGQVQGDYLYLLDGLQPDDSVVAAGVSYLHEGDKVRALIKERGL</sequence>
<keyword evidence="5" id="KW-1185">Reference proteome</keyword>
<evidence type="ECO:0000259" key="3">
    <source>
        <dbReference type="Pfam" id="PF25989"/>
    </source>
</evidence>
<dbReference type="EMBL" id="JBHRTL010000006">
    <property type="protein sequence ID" value="MFC3155423.1"/>
    <property type="molecule type" value="Genomic_DNA"/>
</dbReference>
<keyword evidence="2" id="KW-0732">Signal</keyword>
<evidence type="ECO:0000313" key="4">
    <source>
        <dbReference type="EMBL" id="MFC3155423.1"/>
    </source>
</evidence>
<comment type="caution">
    <text evidence="4">The sequence shown here is derived from an EMBL/GenBank/DDBJ whole genome shotgun (WGS) entry which is preliminary data.</text>
</comment>
<dbReference type="Gene3D" id="1.10.287.470">
    <property type="entry name" value="Helix hairpin bin"/>
    <property type="match status" value="1"/>
</dbReference>
<dbReference type="PANTHER" id="PTHR30469:SF20">
    <property type="entry name" value="EFFLUX RND TRANSPORTER PERIPLASMIC ADAPTOR SUBUNIT"/>
    <property type="match status" value="1"/>
</dbReference>
<dbReference type="RefSeq" id="WP_382416115.1">
    <property type="nucleotide sequence ID" value="NZ_AP031500.1"/>
</dbReference>
<evidence type="ECO:0000313" key="5">
    <source>
        <dbReference type="Proteomes" id="UP001595548"/>
    </source>
</evidence>
<dbReference type="Proteomes" id="UP001595548">
    <property type="component" value="Unassembled WGS sequence"/>
</dbReference>
<evidence type="ECO:0000256" key="1">
    <source>
        <dbReference type="ARBA" id="ARBA00009477"/>
    </source>
</evidence>
<dbReference type="InterPro" id="IPR058637">
    <property type="entry name" value="YknX-like_C"/>
</dbReference>
<dbReference type="Gene3D" id="2.40.50.100">
    <property type="match status" value="1"/>
</dbReference>
<feature type="chain" id="PRO_5046712645" evidence="2">
    <location>
        <begin position="18"/>
        <end position="358"/>
    </location>
</feature>
<accession>A0ABV7HRM5</accession>
<comment type="similarity">
    <text evidence="1">Belongs to the membrane fusion protein (MFP) (TC 8.A.1) family.</text>
</comment>
<dbReference type="Gene3D" id="2.40.420.20">
    <property type="match status" value="1"/>
</dbReference>
<dbReference type="SUPFAM" id="SSF111369">
    <property type="entry name" value="HlyD-like secretion proteins"/>
    <property type="match status" value="1"/>
</dbReference>
<organism evidence="4 5">
    <name type="scientific">Gilvimarinus japonicus</name>
    <dbReference type="NCBI Taxonomy" id="1796469"/>
    <lineage>
        <taxon>Bacteria</taxon>
        <taxon>Pseudomonadati</taxon>
        <taxon>Pseudomonadota</taxon>
        <taxon>Gammaproteobacteria</taxon>
        <taxon>Cellvibrionales</taxon>
        <taxon>Cellvibrionaceae</taxon>
        <taxon>Gilvimarinus</taxon>
    </lineage>
</organism>
<dbReference type="Gene3D" id="2.40.30.170">
    <property type="match status" value="1"/>
</dbReference>
<dbReference type="Pfam" id="PF25989">
    <property type="entry name" value="YknX_C"/>
    <property type="match status" value="1"/>
</dbReference>
<name>A0ABV7HRM5_9GAMM</name>
<feature type="signal peptide" evidence="2">
    <location>
        <begin position="1"/>
        <end position="17"/>
    </location>
</feature>
<reference evidence="5" key="1">
    <citation type="journal article" date="2019" name="Int. J. Syst. Evol. Microbiol.">
        <title>The Global Catalogue of Microorganisms (GCM) 10K type strain sequencing project: providing services to taxonomists for standard genome sequencing and annotation.</title>
        <authorList>
            <consortium name="The Broad Institute Genomics Platform"/>
            <consortium name="The Broad Institute Genome Sequencing Center for Infectious Disease"/>
            <person name="Wu L."/>
            <person name="Ma J."/>
        </authorList>
    </citation>
    <scope>NUCLEOTIDE SEQUENCE [LARGE SCALE GENOMIC DNA]</scope>
    <source>
        <strain evidence="5">KCTC 52141</strain>
    </source>
</reference>
<protein>
    <submittedName>
        <fullName evidence="4">Efflux RND transporter periplasmic adaptor subunit</fullName>
    </submittedName>
</protein>
<dbReference type="InterPro" id="IPR006143">
    <property type="entry name" value="RND_pump_MFP"/>
</dbReference>
<dbReference type="PANTHER" id="PTHR30469">
    <property type="entry name" value="MULTIDRUG RESISTANCE PROTEIN MDTA"/>
    <property type="match status" value="1"/>
</dbReference>
<feature type="domain" description="YknX-like C-terminal permuted SH3-like" evidence="3">
    <location>
        <begin position="284"/>
        <end position="350"/>
    </location>
</feature>
<dbReference type="NCBIfam" id="TIGR01730">
    <property type="entry name" value="RND_mfp"/>
    <property type="match status" value="1"/>
</dbReference>
<dbReference type="PROSITE" id="PS51257">
    <property type="entry name" value="PROKAR_LIPOPROTEIN"/>
    <property type="match status" value="1"/>
</dbReference>
<gene>
    <name evidence="4" type="ORF">ACFOEB_09455</name>
</gene>